<protein>
    <submittedName>
        <fullName evidence="6">ABC transporter substrate-binding protein</fullName>
    </submittedName>
</protein>
<comment type="subcellular location">
    <subcellularLocation>
        <location evidence="1">Periplasm</location>
    </subcellularLocation>
</comment>
<dbReference type="Pfam" id="PF00496">
    <property type="entry name" value="SBP_bac_5"/>
    <property type="match status" value="1"/>
</dbReference>
<dbReference type="PROSITE" id="PS51318">
    <property type="entry name" value="TAT"/>
    <property type="match status" value="1"/>
</dbReference>
<comment type="similarity">
    <text evidence="2">Belongs to the bacterial solute-binding protein 5 family.</text>
</comment>
<dbReference type="AlphaFoldDB" id="A0A940MPS7"/>
<evidence type="ECO:0000313" key="6">
    <source>
        <dbReference type="EMBL" id="MBP0491254.1"/>
    </source>
</evidence>
<dbReference type="RefSeq" id="WP_209369732.1">
    <property type="nucleotide sequence ID" value="NZ_JAGIZA010000001.1"/>
</dbReference>
<dbReference type="CDD" id="cd08502">
    <property type="entry name" value="PBP2_NikA_DppA_OppA_like_16"/>
    <property type="match status" value="1"/>
</dbReference>
<dbReference type="InterPro" id="IPR000914">
    <property type="entry name" value="SBP_5_dom"/>
</dbReference>
<keyword evidence="3 4" id="KW-0732">Signal</keyword>
<proteinExistence type="inferred from homology"/>
<sequence length="527" mass="57804">MIGRRTLLGSAAAITLARAALAQPAAARVLRFVPQAPLTVLDPGYTTANVTRAHAVLVYDTLFAVDSTFRPCPQMAEGHTVSEDSRLWTIRLREGLRFHDGSPVRASDCAASMRRWASVDTLGQVAATAIEAWEPADDRTLLVRLKRPFPFLLEAMASPTGMLPVIMPTRLAAIAPGRQTAELVGSGPFRFAADEFNSGSRAVYQRFDGYVPRQEAPDWNSGGKQVHFDRLEWLGISDAGTAAGALRAGEVDWWEQAMADLLPQLRRNRDIVIDRADPTGYVAILRFNSLHPPFDKPMMRRAVMMAVNQNDYMGLVTGGDSNAYQVCHSLFPCGTPYGTSPSADPMREDGNLDLAKALIRQAGYAGERVVIINPTDFPSIAPMGQVTYDLLQRLGLNVELVETDWGSVLQRRNNRGPVEQGGWSIYHTWNSGGSVVDPVRNNTLRGQGERGMAGWYSSPRMEALVQSWLDAGDLAERTRLAAEVQALAFEDAPTIPIGQFYIQTAYRRSLTGIRPSPTPVPWGVRKA</sequence>
<dbReference type="GO" id="GO:1904680">
    <property type="term" value="F:peptide transmembrane transporter activity"/>
    <property type="evidence" value="ECO:0007669"/>
    <property type="project" value="TreeGrafter"/>
</dbReference>
<gene>
    <name evidence="6" type="ORF">J5Y10_00515</name>
</gene>
<accession>A0A940MPS7</accession>
<dbReference type="GO" id="GO:0043190">
    <property type="term" value="C:ATP-binding cassette (ABC) transporter complex"/>
    <property type="evidence" value="ECO:0007669"/>
    <property type="project" value="InterPro"/>
</dbReference>
<comment type="caution">
    <text evidence="6">The sequence shown here is derived from an EMBL/GenBank/DDBJ whole genome shotgun (WGS) entry which is preliminary data.</text>
</comment>
<dbReference type="InterPro" id="IPR006311">
    <property type="entry name" value="TAT_signal"/>
</dbReference>
<dbReference type="GO" id="GO:0015833">
    <property type="term" value="P:peptide transport"/>
    <property type="evidence" value="ECO:0007669"/>
    <property type="project" value="TreeGrafter"/>
</dbReference>
<dbReference type="PANTHER" id="PTHR30290:SF38">
    <property type="entry name" value="D,D-DIPEPTIDE-BINDING PERIPLASMIC PROTEIN DDPA-RELATED"/>
    <property type="match status" value="1"/>
</dbReference>
<dbReference type="GO" id="GO:0030288">
    <property type="term" value="C:outer membrane-bounded periplasmic space"/>
    <property type="evidence" value="ECO:0007669"/>
    <property type="project" value="UniProtKB-ARBA"/>
</dbReference>
<evidence type="ECO:0000256" key="4">
    <source>
        <dbReference type="SAM" id="SignalP"/>
    </source>
</evidence>
<dbReference type="SUPFAM" id="SSF53850">
    <property type="entry name" value="Periplasmic binding protein-like II"/>
    <property type="match status" value="1"/>
</dbReference>
<dbReference type="PANTHER" id="PTHR30290">
    <property type="entry name" value="PERIPLASMIC BINDING COMPONENT OF ABC TRANSPORTER"/>
    <property type="match status" value="1"/>
</dbReference>
<evidence type="ECO:0000259" key="5">
    <source>
        <dbReference type="Pfam" id="PF00496"/>
    </source>
</evidence>
<evidence type="ECO:0000313" key="7">
    <source>
        <dbReference type="Proteomes" id="UP000677537"/>
    </source>
</evidence>
<feature type="signal peptide" evidence="4">
    <location>
        <begin position="1"/>
        <end position="22"/>
    </location>
</feature>
<name>A0A940MPS7_9PROT</name>
<dbReference type="Gene3D" id="3.90.76.10">
    <property type="entry name" value="Dipeptide-binding Protein, Domain 1"/>
    <property type="match status" value="1"/>
</dbReference>
<feature type="domain" description="Solute-binding protein family 5" evidence="5">
    <location>
        <begin position="73"/>
        <end position="430"/>
    </location>
</feature>
<reference evidence="6" key="1">
    <citation type="submission" date="2021-03" db="EMBL/GenBank/DDBJ databases">
        <authorList>
            <person name="So Y."/>
        </authorList>
    </citation>
    <scope>NUCLEOTIDE SEQUENCE</scope>
    <source>
        <strain evidence="6">SG15</strain>
    </source>
</reference>
<feature type="chain" id="PRO_5036934832" evidence="4">
    <location>
        <begin position="23"/>
        <end position="527"/>
    </location>
</feature>
<dbReference type="Gene3D" id="3.10.105.10">
    <property type="entry name" value="Dipeptide-binding Protein, Domain 3"/>
    <property type="match status" value="1"/>
</dbReference>
<organism evidence="6 7">
    <name type="scientific">Roseomonas indoligenes</name>
    <dbReference type="NCBI Taxonomy" id="2820811"/>
    <lineage>
        <taxon>Bacteria</taxon>
        <taxon>Pseudomonadati</taxon>
        <taxon>Pseudomonadota</taxon>
        <taxon>Alphaproteobacteria</taxon>
        <taxon>Acetobacterales</taxon>
        <taxon>Roseomonadaceae</taxon>
        <taxon>Roseomonas</taxon>
    </lineage>
</organism>
<keyword evidence="7" id="KW-1185">Reference proteome</keyword>
<dbReference type="Proteomes" id="UP000677537">
    <property type="component" value="Unassembled WGS sequence"/>
</dbReference>
<dbReference type="InterPro" id="IPR039424">
    <property type="entry name" value="SBP_5"/>
</dbReference>
<evidence type="ECO:0000256" key="2">
    <source>
        <dbReference type="ARBA" id="ARBA00005695"/>
    </source>
</evidence>
<dbReference type="PIRSF" id="PIRSF002741">
    <property type="entry name" value="MppA"/>
    <property type="match status" value="1"/>
</dbReference>
<dbReference type="InterPro" id="IPR030678">
    <property type="entry name" value="Peptide/Ni-bd"/>
</dbReference>
<dbReference type="Gene3D" id="3.40.190.10">
    <property type="entry name" value="Periplasmic binding protein-like II"/>
    <property type="match status" value="1"/>
</dbReference>
<evidence type="ECO:0000256" key="3">
    <source>
        <dbReference type="ARBA" id="ARBA00022729"/>
    </source>
</evidence>
<dbReference type="EMBL" id="JAGIZA010000001">
    <property type="protein sequence ID" value="MBP0491254.1"/>
    <property type="molecule type" value="Genomic_DNA"/>
</dbReference>
<evidence type="ECO:0000256" key="1">
    <source>
        <dbReference type="ARBA" id="ARBA00004418"/>
    </source>
</evidence>